<dbReference type="AlphaFoldDB" id="A0A1H0CH86"/>
<sequence length="316" mass="36458">MRKVIDTTIKNQADMKAFLENFKLGSEGVIIKPNWTSGDYGFYTDVESLEPLLAAIDGKKYIIESYMYGRTDNTRAINGTNGLENWDWLKEQDEQFLHKSGMAELLKKYDAEYINITEEYWSGRVAKADEIQQLTESKYAPISHKELYGMIPEKLFQLRHLPLISYAKIKYNVPAVSIFASLSMKNMFGTIPIPNREHYHGSDFDTGLSRSIVDILTVYKSLLRVVGICEGLYHIPVTREEGKNRYKMLWTEYDVIENLGLILGSEDLVTLDAYINKLIGLDPEKRSILQMGDEVFGKWDRAELNYISEDRLETFR</sequence>
<reference evidence="2 3" key="1">
    <citation type="submission" date="2016-10" db="EMBL/GenBank/DDBJ databases">
        <authorList>
            <person name="de Groot N.N."/>
        </authorList>
    </citation>
    <scope>NUCLEOTIDE SEQUENCE [LARGE SCALE GENOMIC DNA]</scope>
    <source>
        <strain evidence="2 3">CGMCC 1.5012</strain>
    </source>
</reference>
<name>A0A1H0CH86_9FIRM</name>
<proteinExistence type="predicted"/>
<keyword evidence="3" id="KW-1185">Reference proteome</keyword>
<evidence type="ECO:0000313" key="2">
    <source>
        <dbReference type="EMBL" id="SDN57220.1"/>
    </source>
</evidence>
<dbReference type="Pfam" id="PF04015">
    <property type="entry name" value="DUF362"/>
    <property type="match status" value="1"/>
</dbReference>
<evidence type="ECO:0000259" key="1">
    <source>
        <dbReference type="Pfam" id="PF04015"/>
    </source>
</evidence>
<dbReference type="RefSeq" id="WP_092641127.1">
    <property type="nucleotide sequence ID" value="NZ_FNID01000023.1"/>
</dbReference>
<dbReference type="OrthoDB" id="9807879at2"/>
<accession>A0A1H0CH86</accession>
<dbReference type="Proteomes" id="UP000199182">
    <property type="component" value="Unassembled WGS sequence"/>
</dbReference>
<feature type="domain" description="DUF362" evidence="1">
    <location>
        <begin position="29"/>
        <end position="275"/>
    </location>
</feature>
<dbReference type="EMBL" id="FNID01000023">
    <property type="protein sequence ID" value="SDN57220.1"/>
    <property type="molecule type" value="Genomic_DNA"/>
</dbReference>
<organism evidence="2 3">
    <name type="scientific">Acetanaerobacterium elongatum</name>
    <dbReference type="NCBI Taxonomy" id="258515"/>
    <lineage>
        <taxon>Bacteria</taxon>
        <taxon>Bacillati</taxon>
        <taxon>Bacillota</taxon>
        <taxon>Clostridia</taxon>
        <taxon>Eubacteriales</taxon>
        <taxon>Oscillospiraceae</taxon>
        <taxon>Acetanaerobacterium</taxon>
    </lineage>
</organism>
<gene>
    <name evidence="2" type="ORF">SAMN05192585_12328</name>
</gene>
<evidence type="ECO:0000313" key="3">
    <source>
        <dbReference type="Proteomes" id="UP000199182"/>
    </source>
</evidence>
<dbReference type="InterPro" id="IPR007160">
    <property type="entry name" value="DUF362"/>
</dbReference>
<protein>
    <recommendedName>
        <fullName evidence="1">DUF362 domain-containing protein</fullName>
    </recommendedName>
</protein>